<evidence type="ECO:0000259" key="12">
    <source>
        <dbReference type="Pfam" id="PF04101"/>
    </source>
</evidence>
<evidence type="ECO:0000256" key="9">
    <source>
        <dbReference type="ARBA" id="ARBA00023316"/>
    </source>
</evidence>
<dbReference type="UniPathway" id="UPA00219"/>
<accession>A0A0P1LB63</accession>
<dbReference type="GO" id="GO:0005975">
    <property type="term" value="P:carbohydrate metabolic process"/>
    <property type="evidence" value="ECO:0007669"/>
    <property type="project" value="InterPro"/>
</dbReference>
<dbReference type="GO" id="GO:0008360">
    <property type="term" value="P:regulation of cell shape"/>
    <property type="evidence" value="ECO:0007669"/>
    <property type="project" value="UniProtKB-KW"/>
</dbReference>
<dbReference type="InterPro" id="IPR006009">
    <property type="entry name" value="GlcNAc_MurG"/>
</dbReference>
<dbReference type="GO" id="GO:0071555">
    <property type="term" value="P:cell wall organization"/>
    <property type="evidence" value="ECO:0007669"/>
    <property type="project" value="UniProtKB-KW"/>
</dbReference>
<feature type="binding site" evidence="10">
    <location>
        <position position="197"/>
    </location>
    <ligand>
        <name>UDP-N-acetyl-alpha-D-glucosamine</name>
        <dbReference type="ChEBI" id="CHEBI:57705"/>
    </ligand>
</feature>
<evidence type="ECO:0000313" key="14">
    <source>
        <dbReference type="EMBL" id="CUU04614.1"/>
    </source>
</evidence>
<keyword evidence="7 10" id="KW-0472">Membrane</keyword>
<keyword evidence="2 10" id="KW-0132">Cell division</keyword>
<evidence type="ECO:0000313" key="15">
    <source>
        <dbReference type="Proteomes" id="UP000182011"/>
    </source>
</evidence>
<evidence type="ECO:0000256" key="7">
    <source>
        <dbReference type="ARBA" id="ARBA00023136"/>
    </source>
</evidence>
<accession>A0A0P1M5X6</accession>
<evidence type="ECO:0000313" key="13">
    <source>
        <dbReference type="EMBL" id="CUS78138.1"/>
    </source>
</evidence>
<comment type="subcellular location">
    <subcellularLocation>
        <location evidence="10">Cell membrane</location>
        <topology evidence="10">Peripheral membrane protein</topology>
        <orientation evidence="10">Cytoplasmic side</orientation>
    </subcellularLocation>
</comment>
<keyword evidence="8 10" id="KW-0131">Cell cycle</keyword>
<feature type="binding site" evidence="10">
    <location>
        <begin position="11"/>
        <end position="13"/>
    </location>
    <ligand>
        <name>UDP-N-acetyl-alpha-D-glucosamine</name>
        <dbReference type="ChEBI" id="CHEBI:57705"/>
    </ligand>
</feature>
<comment type="function">
    <text evidence="10">Cell wall formation. Catalyzes the transfer of a GlcNAc subunit on undecaprenyl-pyrophosphoryl-MurNAc-pentapeptide (lipid intermediate I) to form undecaprenyl-pyrophosphoryl-MurNAc-(pentapeptide)GlcNAc (lipid intermediate II).</text>
</comment>
<accession>A0A0S4N322</accession>
<reference evidence="13 16" key="2">
    <citation type="submission" date="2015-11" db="EMBL/GenBank/DDBJ databases">
        <authorList>
            <person name="Varghese N."/>
        </authorList>
    </citation>
    <scope>NUCLEOTIDE SEQUENCE [LARGE SCALE GENOMIC DNA]</scope>
    <source>
        <strain evidence="13 16">JGI-8</strain>
    </source>
</reference>
<feature type="binding site" evidence="10">
    <location>
        <position position="167"/>
    </location>
    <ligand>
        <name>UDP-N-acetyl-alpha-D-glucosamine</name>
        <dbReference type="ChEBI" id="CHEBI:57705"/>
    </ligand>
</feature>
<evidence type="ECO:0000259" key="11">
    <source>
        <dbReference type="Pfam" id="PF03033"/>
    </source>
</evidence>
<accession>A0A0P1LZ66</accession>
<dbReference type="Pfam" id="PF04101">
    <property type="entry name" value="Glyco_tran_28_C"/>
    <property type="match status" value="1"/>
</dbReference>
<accession>A0A0P1LPS1</accession>
<protein>
    <recommendedName>
        <fullName evidence="10">UDP-N-acetylglucosamine--N-acetylmuramyl-(pentapeptide) pyrophosphoryl-undecaprenol N-acetylglucosamine transferase</fullName>
        <ecNumber evidence="10">2.4.1.227</ecNumber>
    </recommendedName>
    <alternativeName>
        <fullName evidence="10">Undecaprenyl-PP-MurNAc-pentapeptide-UDPGlcNAc GlcNAc transferase</fullName>
    </alternativeName>
</protein>
<dbReference type="GO" id="GO:0009252">
    <property type="term" value="P:peptidoglycan biosynthetic process"/>
    <property type="evidence" value="ECO:0007669"/>
    <property type="project" value="UniProtKB-UniRule"/>
</dbReference>
<feature type="binding site" evidence="10">
    <location>
        <position position="125"/>
    </location>
    <ligand>
        <name>UDP-N-acetyl-alpha-D-glucosamine</name>
        <dbReference type="ChEBI" id="CHEBI:57705"/>
    </ligand>
</feature>
<dbReference type="GO" id="GO:0005886">
    <property type="term" value="C:plasma membrane"/>
    <property type="evidence" value="ECO:0007669"/>
    <property type="project" value="UniProtKB-SubCell"/>
</dbReference>
<feature type="domain" description="Glycosyl transferase family 28 C-terminal" evidence="12">
    <location>
        <begin position="190"/>
        <end position="343"/>
    </location>
</feature>
<dbReference type="Proteomes" id="UP000182011">
    <property type="component" value="Unassembled WGS sequence"/>
</dbReference>
<organism evidence="14 15">
    <name type="scientific">Candidatus Kryptonium thompsonii</name>
    <dbReference type="NCBI Taxonomy" id="1633631"/>
    <lineage>
        <taxon>Bacteria</taxon>
        <taxon>Pseudomonadati</taxon>
        <taxon>Candidatus Kryptoniota</taxon>
        <taxon>Candidatus Kryptonium</taxon>
    </lineage>
</organism>
<dbReference type="PANTHER" id="PTHR21015">
    <property type="entry name" value="UDP-N-ACETYLGLUCOSAMINE--N-ACETYLMURAMYL-(PENTAPEPTIDE) PYROPHOSPHORYL-UNDECAPRENOL N-ACETYLGLUCOSAMINE TRANSFERASE 1"/>
    <property type="match status" value="1"/>
</dbReference>
<keyword evidence="5 10" id="KW-0133">Cell shape</keyword>
<evidence type="ECO:0000256" key="6">
    <source>
        <dbReference type="ARBA" id="ARBA00022984"/>
    </source>
</evidence>
<dbReference type="AlphaFoldDB" id="A0A0P1LZ66"/>
<evidence type="ECO:0000256" key="2">
    <source>
        <dbReference type="ARBA" id="ARBA00022618"/>
    </source>
</evidence>
<comment type="caution">
    <text evidence="10">Lacks conserved residue(s) required for the propagation of feature annotation.</text>
</comment>
<comment type="pathway">
    <text evidence="10">Cell wall biogenesis; peptidoglycan biosynthesis.</text>
</comment>
<dbReference type="Proteomes" id="UP000182200">
    <property type="component" value="Unassembled WGS sequence"/>
</dbReference>
<evidence type="ECO:0000256" key="10">
    <source>
        <dbReference type="HAMAP-Rule" id="MF_00033"/>
    </source>
</evidence>
<accession>A0A0P1M8Q1</accession>
<dbReference type="SUPFAM" id="SSF53756">
    <property type="entry name" value="UDP-Glycosyltransferase/glycogen phosphorylase"/>
    <property type="match status" value="1"/>
</dbReference>
<dbReference type="PANTHER" id="PTHR21015:SF22">
    <property type="entry name" value="GLYCOSYLTRANSFERASE"/>
    <property type="match status" value="1"/>
</dbReference>
<dbReference type="EC" id="2.4.1.227" evidence="10"/>
<dbReference type="Gene3D" id="3.40.50.2000">
    <property type="entry name" value="Glycogen Phosphorylase B"/>
    <property type="match status" value="2"/>
</dbReference>
<dbReference type="NCBIfam" id="TIGR01133">
    <property type="entry name" value="murG"/>
    <property type="match status" value="1"/>
</dbReference>
<accession>A0A0P1MWJ8</accession>
<keyword evidence="9 10" id="KW-0961">Cell wall biogenesis/degradation</keyword>
<dbReference type="STRING" id="1633631.GCA_001442925_01065"/>
<dbReference type="HAMAP" id="MF_00033">
    <property type="entry name" value="MurG"/>
    <property type="match status" value="1"/>
</dbReference>
<accession>A0A0N7MSB2</accession>
<dbReference type="EMBL" id="CZVI01000001">
    <property type="protein sequence ID" value="CUS78138.1"/>
    <property type="molecule type" value="Genomic_DNA"/>
</dbReference>
<feature type="domain" description="Glycosyltransferase family 28 N-terminal" evidence="11">
    <location>
        <begin position="4"/>
        <end position="143"/>
    </location>
</feature>
<dbReference type="GO" id="GO:0050511">
    <property type="term" value="F:undecaprenyldiphospho-muramoylpentapeptide beta-N-acetylglucosaminyltransferase activity"/>
    <property type="evidence" value="ECO:0007669"/>
    <property type="project" value="UniProtKB-UniRule"/>
</dbReference>
<keyword evidence="16" id="KW-1185">Reference proteome</keyword>
<dbReference type="CDD" id="cd03785">
    <property type="entry name" value="GT28_MurG"/>
    <property type="match status" value="1"/>
</dbReference>
<evidence type="ECO:0000256" key="1">
    <source>
        <dbReference type="ARBA" id="ARBA00022475"/>
    </source>
</evidence>
<keyword evidence="3 10" id="KW-0328">Glycosyltransferase</keyword>
<keyword evidence="4 10" id="KW-0808">Transferase</keyword>
<reference evidence="14 15" key="1">
    <citation type="submission" date="2015-11" db="EMBL/GenBank/DDBJ databases">
        <authorList>
            <person name="Zhang Y."/>
            <person name="Guo Z."/>
        </authorList>
    </citation>
    <scope>NUCLEOTIDE SEQUENCE [LARGE SCALE GENOMIC DNA]</scope>
    <source>
        <strain evidence="14">JGI-4</strain>
    </source>
</reference>
<name>A0A0P1LZ66_9BACT</name>
<dbReference type="OrthoDB" id="9808936at2"/>
<evidence type="ECO:0000256" key="3">
    <source>
        <dbReference type="ARBA" id="ARBA00022676"/>
    </source>
</evidence>
<evidence type="ECO:0000256" key="4">
    <source>
        <dbReference type="ARBA" id="ARBA00022679"/>
    </source>
</evidence>
<evidence type="ECO:0000313" key="16">
    <source>
        <dbReference type="Proteomes" id="UP000182200"/>
    </source>
</evidence>
<dbReference type="InterPro" id="IPR004276">
    <property type="entry name" value="GlycoTrans_28_N"/>
</dbReference>
<accession>A0A0P1LDD1</accession>
<dbReference type="Pfam" id="PF03033">
    <property type="entry name" value="Glyco_transf_28"/>
    <property type="match status" value="1"/>
</dbReference>
<comment type="similarity">
    <text evidence="10">Belongs to the glycosyltransferase 28 family. MurG subfamily.</text>
</comment>
<evidence type="ECO:0000256" key="5">
    <source>
        <dbReference type="ARBA" id="ARBA00022960"/>
    </source>
</evidence>
<dbReference type="InterPro" id="IPR007235">
    <property type="entry name" value="Glyco_trans_28_C"/>
</dbReference>
<gene>
    <name evidence="10" type="primary">murG</name>
    <name evidence="14" type="ORF">JGI4_01066</name>
    <name evidence="13" type="ORF">JGI8_00203</name>
</gene>
<dbReference type="GO" id="GO:0051301">
    <property type="term" value="P:cell division"/>
    <property type="evidence" value="ECO:0007669"/>
    <property type="project" value="UniProtKB-KW"/>
</dbReference>
<feature type="binding site" evidence="10">
    <location>
        <position position="294"/>
    </location>
    <ligand>
        <name>UDP-N-acetyl-alpha-D-glucosamine</name>
        <dbReference type="ChEBI" id="CHEBI:57705"/>
    </ligand>
</feature>
<proteinExistence type="inferred from homology"/>
<evidence type="ECO:0000256" key="8">
    <source>
        <dbReference type="ARBA" id="ARBA00023306"/>
    </source>
</evidence>
<dbReference type="EMBL" id="FAOP01000004">
    <property type="protein sequence ID" value="CUU04614.1"/>
    <property type="molecule type" value="Genomic_DNA"/>
</dbReference>
<comment type="catalytic activity">
    <reaction evidence="10">
        <text>di-trans,octa-cis-undecaprenyl diphospho-N-acetyl-alpha-D-muramoyl-L-alanyl-D-glutamyl-meso-2,6-diaminopimeloyl-D-alanyl-D-alanine + UDP-N-acetyl-alpha-D-glucosamine = di-trans,octa-cis-undecaprenyl diphospho-[N-acetyl-alpha-D-glucosaminyl-(1-&gt;4)]-N-acetyl-alpha-D-muramoyl-L-alanyl-D-glutamyl-meso-2,6-diaminopimeloyl-D-alanyl-D-alanine + UDP + H(+)</text>
        <dbReference type="Rhea" id="RHEA:31227"/>
        <dbReference type="ChEBI" id="CHEBI:15378"/>
        <dbReference type="ChEBI" id="CHEBI:57705"/>
        <dbReference type="ChEBI" id="CHEBI:58223"/>
        <dbReference type="ChEBI" id="CHEBI:61387"/>
        <dbReference type="ChEBI" id="CHEBI:61388"/>
        <dbReference type="EC" id="2.4.1.227"/>
    </reaction>
</comment>
<accession>A0A0P1LAG4</accession>
<keyword evidence="6 10" id="KW-0573">Peptidoglycan synthesis</keyword>
<sequence>MVRIMITGGGTGGHIFPGIAIADAVKRIEPEADIIFVGTKGKIESRVVPKAGYKFVPIWISGFRRSFDLRNLLFPLKLIVSLIQSFLILKKFKPNVVVGTGGYVSGPVVFVASLLGVPTLIQEQNSYPGITTRLLSTLVDEVHISFESSRKYLKRKDNVFLTGNPVRSSLKIYPKGEALKFFGLDEGKKTLFVFGGSTGARSINEAMLEIIDELVKRDIQVIWQTGMLDFERVRNKCEGVRGVKVFPFLDEIDYAYSACDLVVCRAGATTISEITYFGVPSILVPYPFAAANHQYENARVLSENGAGEILLDSELKSKLKEKILNLIADDQKLKMMREKAKSLANPEAGDMIAKSILKLARGRNVQHR</sequence>
<dbReference type="RefSeq" id="WP_047134203.1">
    <property type="nucleotide sequence ID" value="NZ_CZVI01000001.1"/>
</dbReference>
<keyword evidence="1 10" id="KW-1003">Cell membrane</keyword>